<feature type="transmembrane region" description="Helical" evidence="1">
    <location>
        <begin position="17"/>
        <end position="35"/>
    </location>
</feature>
<sequence>MSGAPLRLTPPPDHTRILLPLTLGLGLSLVVFALTRSTLPSVGDSSHSLPHGGWYRDGTKTVFYSGPKKTAINWSPPIFVLFLTLAIYVSYLFESRSRAGPCSHCGSNHT</sequence>
<dbReference type="EMBL" id="KM365479">
    <property type="protein sequence ID" value="AIW81551.1"/>
    <property type="molecule type" value="Genomic_RNA"/>
</dbReference>
<reference evidence="2" key="1">
    <citation type="submission" date="2014-08" db="EMBL/GenBank/DDBJ databases">
        <title>Molecular identification of Potexvirus in pitaya coming from Taiwan, China.</title>
        <authorList>
            <person name="Liao F.R."/>
            <person name="Chen H.Y."/>
            <person name="Chen Q."/>
            <person name="Lin S.M."/>
        </authorList>
    </citation>
    <scope>NUCLEOTIDE SEQUENCE</scope>
    <source>
        <strain evidence="2">TW-5149-20</strain>
    </source>
</reference>
<evidence type="ECO:0000313" key="2">
    <source>
        <dbReference type="EMBL" id="AIW81551.1"/>
    </source>
</evidence>
<dbReference type="InterPro" id="IPR001896">
    <property type="entry name" value="Plant_vir_prot"/>
</dbReference>
<keyword evidence="1" id="KW-0472">Membrane</keyword>
<dbReference type="Pfam" id="PF01307">
    <property type="entry name" value="Plant_vir_prot"/>
    <property type="match status" value="1"/>
</dbReference>
<accession>A0A0A0WEI4</accession>
<keyword evidence="1" id="KW-1133">Transmembrane helix</keyword>
<evidence type="ECO:0000256" key="1">
    <source>
        <dbReference type="SAM" id="Phobius"/>
    </source>
</evidence>
<feature type="transmembrane region" description="Helical" evidence="1">
    <location>
        <begin position="74"/>
        <end position="93"/>
    </location>
</feature>
<proteinExistence type="predicted"/>
<name>A0A0A0WEI4_9VIRU</name>
<keyword evidence="1" id="KW-0812">Transmembrane</keyword>
<gene>
    <name evidence="2" type="primary">CVXgp3</name>
</gene>
<protein>
    <submittedName>
        <fullName evidence="2">Triple gene block protein 2</fullName>
    </submittedName>
</protein>
<organism evidence="2">
    <name type="scientific">Cactus virus X</name>
    <dbReference type="NCBI Taxonomy" id="112227"/>
    <lineage>
        <taxon>Viruses</taxon>
        <taxon>Riboviria</taxon>
        <taxon>Orthornavirae</taxon>
        <taxon>Kitrinoviricota</taxon>
        <taxon>Alsuviricetes</taxon>
        <taxon>Tymovirales</taxon>
        <taxon>Alphaflexiviridae</taxon>
        <taxon>Potexvirus</taxon>
        <taxon>Potexvirus ecscacti</taxon>
    </lineage>
</organism>